<protein>
    <recommendedName>
        <fullName evidence="3">5-formyltetrahydrofolate cyclo-ligase</fullName>
    </recommendedName>
</protein>
<name>A0A3N8Q1N1_9BURK</name>
<gene>
    <name evidence="1" type="ORF">DF051_12640</name>
</gene>
<organism evidence="1 2">
    <name type="scientific">Burkholderia contaminans</name>
    <dbReference type="NCBI Taxonomy" id="488447"/>
    <lineage>
        <taxon>Bacteria</taxon>
        <taxon>Pseudomonadati</taxon>
        <taxon>Pseudomonadota</taxon>
        <taxon>Betaproteobacteria</taxon>
        <taxon>Burkholderiales</taxon>
        <taxon>Burkholderiaceae</taxon>
        <taxon>Burkholderia</taxon>
        <taxon>Burkholderia cepacia complex</taxon>
    </lineage>
</organism>
<dbReference type="EMBL" id="QTQV01000006">
    <property type="protein sequence ID" value="RQT17070.1"/>
    <property type="molecule type" value="Genomic_DNA"/>
</dbReference>
<dbReference type="Proteomes" id="UP000277921">
    <property type="component" value="Unassembled WGS sequence"/>
</dbReference>
<proteinExistence type="predicted"/>
<accession>A0A3N8Q1N1</accession>
<evidence type="ECO:0008006" key="3">
    <source>
        <dbReference type="Google" id="ProtNLM"/>
    </source>
</evidence>
<evidence type="ECO:0000313" key="2">
    <source>
        <dbReference type="Proteomes" id="UP000277921"/>
    </source>
</evidence>
<reference evidence="1 2" key="1">
    <citation type="submission" date="2018-08" db="EMBL/GenBank/DDBJ databases">
        <title>Comparative analysis of Burkholderia isolates from Puerto Rico.</title>
        <authorList>
            <person name="Hall C."/>
            <person name="Sahl J."/>
            <person name="Wagner D."/>
        </authorList>
    </citation>
    <scope>NUCLEOTIDE SEQUENCE [LARGE SCALE GENOMIC DNA]</scope>
    <source>
        <strain evidence="1 2">Bp9025</strain>
    </source>
</reference>
<evidence type="ECO:0000313" key="1">
    <source>
        <dbReference type="EMBL" id="RQT17070.1"/>
    </source>
</evidence>
<comment type="caution">
    <text evidence="1">The sequence shown here is derived from an EMBL/GenBank/DDBJ whole genome shotgun (WGS) entry which is preliminary data.</text>
</comment>
<sequence length="211" mass="22436">MVAGCIALPGCHEPQVHTEQPPSEDPFFKSGLVREQPYDEAVSGFMVTQDRAKLIVLGRPVHFVLDLPDTLRSAMSASYRTSLRWSFTGFRAVGGHVKGHYRVVLPDGASAVDRVTAAAHGFIAARDGSALEGNIAGMRYAAQGFEISPKVAAQLLDRPYTIDARQVTQAMAIMNLAIEPTPITAAADGDLVLGGAALVPVELVTIQAPTE</sequence>
<dbReference type="AlphaFoldDB" id="A0A3N8Q1N1"/>